<dbReference type="InterPro" id="IPR029071">
    <property type="entry name" value="Ubiquitin-like_domsf"/>
</dbReference>
<keyword evidence="5" id="KW-1185">Reference proteome</keyword>
<dbReference type="CDD" id="cd01806">
    <property type="entry name" value="Ubl_NEDD8"/>
    <property type="match status" value="1"/>
</dbReference>
<dbReference type="SMART" id="SM00213">
    <property type="entry name" value="UBQ"/>
    <property type="match status" value="1"/>
</dbReference>
<dbReference type="PRINTS" id="PR00348">
    <property type="entry name" value="UBIQUITIN"/>
</dbReference>
<reference evidence="4" key="2">
    <citation type="submission" date="2020-03" db="EMBL/GenBank/DDBJ databases">
        <authorList>
            <person name="Fu F.-F."/>
            <person name="Chen J."/>
        </authorList>
    </citation>
    <scope>NUCLEOTIDE SEQUENCE</scope>
    <source>
        <strain evidence="4">Lc1</strain>
    </source>
</reference>
<dbReference type="InterPro" id="IPR050158">
    <property type="entry name" value="Ubiquitin_ubiquitin-like"/>
</dbReference>
<dbReference type="GeneID" id="69011363"/>
<evidence type="ECO:0000259" key="3">
    <source>
        <dbReference type="PROSITE" id="PS50053"/>
    </source>
</evidence>
<accession>A0A8H4CJJ6</accession>
<gene>
    <name evidence="4" type="ORF">GCG54_00004207</name>
</gene>
<dbReference type="InterPro" id="IPR038738">
    <property type="entry name" value="Nedd8-like"/>
</dbReference>
<evidence type="ECO:0000313" key="5">
    <source>
        <dbReference type="Proteomes" id="UP000613401"/>
    </source>
</evidence>
<dbReference type="PANTHER" id="PTHR10666">
    <property type="entry name" value="UBIQUITIN"/>
    <property type="match status" value="1"/>
</dbReference>
<dbReference type="RefSeq" id="XP_045264096.1">
    <property type="nucleotide sequence ID" value="XM_045404261.1"/>
</dbReference>
<name>A0A8H4CJJ6_COLGL</name>
<sequence>MLIKVRTLTGKEIELDIENEYKTDDDDHKTETRTQVSQIKEKVEEKEGIPPVQQRLIYGGKQMVDDKSASEYGLEAGATLHLVLALRGGKASNVC</sequence>
<dbReference type="SUPFAM" id="SSF54236">
    <property type="entry name" value="Ubiquitin-like"/>
    <property type="match status" value="1"/>
</dbReference>
<proteinExistence type="predicted"/>
<dbReference type="AlphaFoldDB" id="A0A8H4CJJ6"/>
<dbReference type="PROSITE" id="PS50053">
    <property type="entry name" value="UBIQUITIN_2"/>
    <property type="match status" value="1"/>
</dbReference>
<dbReference type="InterPro" id="IPR019956">
    <property type="entry name" value="Ubiquitin_dom"/>
</dbReference>
<reference evidence="4" key="1">
    <citation type="journal article" date="2020" name="Phytopathology">
        <title>Genome sequence and comparative analysis of Colletotrichum gloeosporioides isolated from Liriodendron leaves.</title>
        <authorList>
            <person name="Fu F.F."/>
            <person name="Hao Z."/>
            <person name="Wang P."/>
            <person name="Lu Y."/>
            <person name="Xue L.J."/>
            <person name="Wei G."/>
            <person name="Tian Y."/>
            <person name="Baishi H."/>
            <person name="Xu H."/>
            <person name="Shi J."/>
            <person name="Cheng T."/>
            <person name="Wang G."/>
            <person name="Yi Y."/>
            <person name="Chen J."/>
        </authorList>
    </citation>
    <scope>NUCLEOTIDE SEQUENCE</scope>
    <source>
        <strain evidence="4">Lc1</strain>
    </source>
</reference>
<feature type="domain" description="Ubiquitin-like" evidence="3">
    <location>
        <begin position="1"/>
        <end position="89"/>
    </location>
</feature>
<dbReference type="PROSITE" id="PS00299">
    <property type="entry name" value="UBIQUITIN_1"/>
    <property type="match status" value="1"/>
</dbReference>
<dbReference type="Proteomes" id="UP000613401">
    <property type="component" value="Unassembled WGS sequence"/>
</dbReference>
<protein>
    <submittedName>
        <fullName evidence="4">Ubiquitin-like protein 1</fullName>
    </submittedName>
</protein>
<dbReference type="EMBL" id="WVTB01000048">
    <property type="protein sequence ID" value="KAF3804937.1"/>
    <property type="molecule type" value="Genomic_DNA"/>
</dbReference>
<keyword evidence="1" id="KW-0833">Ubl conjugation pathway</keyword>
<feature type="compositionally biased region" description="Basic and acidic residues" evidence="2">
    <location>
        <begin position="23"/>
        <end position="32"/>
    </location>
</feature>
<dbReference type="InterPro" id="IPR019954">
    <property type="entry name" value="Ubiquitin_CS"/>
</dbReference>
<dbReference type="Gene3D" id="3.10.20.90">
    <property type="entry name" value="Phosphatidylinositol 3-kinase Catalytic Subunit, Chain A, domain 1"/>
    <property type="match status" value="1"/>
</dbReference>
<dbReference type="InterPro" id="IPR000626">
    <property type="entry name" value="Ubiquitin-like_dom"/>
</dbReference>
<evidence type="ECO:0000313" key="4">
    <source>
        <dbReference type="EMBL" id="KAF3804937.1"/>
    </source>
</evidence>
<dbReference type="Pfam" id="PF00240">
    <property type="entry name" value="ubiquitin"/>
    <property type="match status" value="1"/>
</dbReference>
<evidence type="ECO:0000256" key="1">
    <source>
        <dbReference type="ARBA" id="ARBA00022786"/>
    </source>
</evidence>
<evidence type="ECO:0000256" key="2">
    <source>
        <dbReference type="SAM" id="MobiDB-lite"/>
    </source>
</evidence>
<feature type="region of interest" description="Disordered" evidence="2">
    <location>
        <begin position="23"/>
        <end position="45"/>
    </location>
</feature>
<organism evidence="4 5">
    <name type="scientific">Colletotrichum gloeosporioides</name>
    <name type="common">Anthracnose fungus</name>
    <name type="synonym">Glomerella cingulata</name>
    <dbReference type="NCBI Taxonomy" id="474922"/>
    <lineage>
        <taxon>Eukaryota</taxon>
        <taxon>Fungi</taxon>
        <taxon>Dikarya</taxon>
        <taxon>Ascomycota</taxon>
        <taxon>Pezizomycotina</taxon>
        <taxon>Sordariomycetes</taxon>
        <taxon>Hypocreomycetidae</taxon>
        <taxon>Glomerellales</taxon>
        <taxon>Glomerellaceae</taxon>
        <taxon>Colletotrichum</taxon>
        <taxon>Colletotrichum gloeosporioides species complex</taxon>
    </lineage>
</organism>
<comment type="caution">
    <text evidence="4">The sequence shown here is derived from an EMBL/GenBank/DDBJ whole genome shotgun (WGS) entry which is preliminary data.</text>
</comment>